<evidence type="ECO:0000313" key="1">
    <source>
        <dbReference type="EMBL" id="KTE90426.1"/>
    </source>
</evidence>
<accession>A0A0W1JEY3</accession>
<name>A0A0W1JEY3_DESHA</name>
<reference evidence="1 2" key="1">
    <citation type="submission" date="2015-12" db="EMBL/GenBank/DDBJ databases">
        <title>Draft Genome Sequence of Desulfitobacterium hafniense Strain DH, a Sulfate-reducing Bacterium Isolated from Paddy Soils.</title>
        <authorList>
            <person name="Bao P."/>
            <person name="Zhang X."/>
            <person name="Li G."/>
        </authorList>
    </citation>
    <scope>NUCLEOTIDE SEQUENCE [LARGE SCALE GENOMIC DNA]</scope>
    <source>
        <strain evidence="1 2">DH</strain>
    </source>
</reference>
<comment type="caution">
    <text evidence="1">The sequence shown here is derived from an EMBL/GenBank/DDBJ whole genome shotgun (WGS) entry which is preliminary data.</text>
</comment>
<proteinExistence type="predicted"/>
<gene>
    <name evidence="1" type="ORF">AT727_07485</name>
</gene>
<dbReference type="Proteomes" id="UP000054623">
    <property type="component" value="Unassembled WGS sequence"/>
</dbReference>
<dbReference type="EMBL" id="LOCK01000039">
    <property type="protein sequence ID" value="KTE90426.1"/>
    <property type="molecule type" value="Genomic_DNA"/>
</dbReference>
<organism evidence="1 2">
    <name type="scientific">Desulfitobacterium hafniense</name>
    <name type="common">Desulfitobacterium frappieri</name>
    <dbReference type="NCBI Taxonomy" id="49338"/>
    <lineage>
        <taxon>Bacteria</taxon>
        <taxon>Bacillati</taxon>
        <taxon>Bacillota</taxon>
        <taxon>Clostridia</taxon>
        <taxon>Eubacteriales</taxon>
        <taxon>Desulfitobacteriaceae</taxon>
        <taxon>Desulfitobacterium</taxon>
    </lineage>
</organism>
<dbReference type="AlphaFoldDB" id="A0A0W1JEY3"/>
<sequence length="79" mass="9404">MDKLDIILERLNILNRIESDIKASKADNRETYKKLDKLGEISAKQEMTWQAVKELRDDKTEINELRRRIEILESKIALY</sequence>
<evidence type="ECO:0000313" key="2">
    <source>
        <dbReference type="Proteomes" id="UP000054623"/>
    </source>
</evidence>
<dbReference type="RefSeq" id="WP_005814291.1">
    <property type="nucleotide sequence ID" value="NZ_CABKQQ010000051.1"/>
</dbReference>
<dbReference type="OrthoDB" id="1812844at2"/>
<protein>
    <submittedName>
        <fullName evidence="1">Uncharacterized protein</fullName>
    </submittedName>
</protein>